<protein>
    <submittedName>
        <fullName evidence="2">Uncharacterized protein</fullName>
    </submittedName>
</protein>
<dbReference type="EMBL" id="KB206184">
    <property type="protein sequence ID" value="ELP94617.1"/>
    <property type="molecule type" value="Genomic_DNA"/>
</dbReference>
<keyword evidence="1" id="KW-0812">Transmembrane</keyword>
<proteinExistence type="predicted"/>
<name>A0A0A1UDH6_ENTIV</name>
<dbReference type="Proteomes" id="UP000014680">
    <property type="component" value="Unassembled WGS sequence"/>
</dbReference>
<accession>A0A0A1UDH6</accession>
<gene>
    <name evidence="2" type="ORF">EIN_498070</name>
</gene>
<organism evidence="2 3">
    <name type="scientific">Entamoeba invadens IP1</name>
    <dbReference type="NCBI Taxonomy" id="370355"/>
    <lineage>
        <taxon>Eukaryota</taxon>
        <taxon>Amoebozoa</taxon>
        <taxon>Evosea</taxon>
        <taxon>Archamoebae</taxon>
        <taxon>Mastigamoebida</taxon>
        <taxon>Entamoebidae</taxon>
        <taxon>Entamoeba</taxon>
    </lineage>
</organism>
<dbReference type="VEuPathDB" id="AmoebaDB:EIN_498070"/>
<feature type="transmembrane region" description="Helical" evidence="1">
    <location>
        <begin position="6"/>
        <end position="22"/>
    </location>
</feature>
<dbReference type="OMA" id="NSHILWA"/>
<dbReference type="GeneID" id="14893639"/>
<evidence type="ECO:0000313" key="2">
    <source>
        <dbReference type="EMBL" id="ELP94617.1"/>
    </source>
</evidence>
<feature type="transmembrane region" description="Helical" evidence="1">
    <location>
        <begin position="283"/>
        <end position="309"/>
    </location>
</feature>
<sequence>MSYVMDILVCMVIFGTTVYILFTTKKKENVSVGVHEKKLRDRLGEIKMSAEVQMVVSTNVIDGILELYQKENLVVFTPLSYEVLTPNEIIVIPFEEKIKLYQTFRSVRWDPRNFLVVENRGRIPHFHTNQIFFKFKHAHEVDLWYNHTRNNHTEFPCCPPKRTIDDVLVYSTCWRLAHSELEIENFNEKMPLKFLPLFRVEHVRVCAIPKSFSTLNFSFDGCIESDTTVSHISKSSPFVRVAVRILGIPFTLSVQAFISKFHFRVNQKNSHILWAEVLSPQLIGVFVSFGGWICPVLSFLASLVLFVYASFSIGKVNKHELDKNTQYAAPSLFHYKTAHIAFNHLREEEV</sequence>
<keyword evidence="3" id="KW-1185">Reference proteome</keyword>
<dbReference type="RefSeq" id="XP_004261388.1">
    <property type="nucleotide sequence ID" value="XM_004261340.1"/>
</dbReference>
<dbReference type="KEGG" id="eiv:EIN_498070"/>
<reference evidence="2 3" key="1">
    <citation type="submission" date="2012-10" db="EMBL/GenBank/DDBJ databases">
        <authorList>
            <person name="Zafar N."/>
            <person name="Inman J."/>
            <person name="Hall N."/>
            <person name="Lorenzi H."/>
            <person name="Caler E."/>
        </authorList>
    </citation>
    <scope>NUCLEOTIDE SEQUENCE [LARGE SCALE GENOMIC DNA]</scope>
    <source>
        <strain evidence="2 3">IP1</strain>
    </source>
</reference>
<keyword evidence="1" id="KW-1133">Transmembrane helix</keyword>
<dbReference type="OrthoDB" id="29453at2759"/>
<feature type="transmembrane region" description="Helical" evidence="1">
    <location>
        <begin position="241"/>
        <end position="263"/>
    </location>
</feature>
<keyword evidence="1" id="KW-0472">Membrane</keyword>
<evidence type="ECO:0000313" key="3">
    <source>
        <dbReference type="Proteomes" id="UP000014680"/>
    </source>
</evidence>
<dbReference type="AlphaFoldDB" id="A0A0A1UDH6"/>
<evidence type="ECO:0000256" key="1">
    <source>
        <dbReference type="SAM" id="Phobius"/>
    </source>
</evidence>